<dbReference type="Gene3D" id="3.30.565.10">
    <property type="entry name" value="Histidine kinase-like ATPase, C-terminal domain"/>
    <property type="match status" value="1"/>
</dbReference>
<keyword evidence="9 14" id="KW-0067">ATP-binding</keyword>
<keyword evidence="7" id="KW-0547">Nucleotide-binding</keyword>
<evidence type="ECO:0000313" key="15">
    <source>
        <dbReference type="Proteomes" id="UP001225596"/>
    </source>
</evidence>
<keyword evidence="10 12" id="KW-1133">Transmembrane helix</keyword>
<dbReference type="GO" id="GO:0005524">
    <property type="term" value="F:ATP binding"/>
    <property type="evidence" value="ECO:0007669"/>
    <property type="project" value="UniProtKB-KW"/>
</dbReference>
<proteinExistence type="predicted"/>
<dbReference type="Proteomes" id="UP001225596">
    <property type="component" value="Unassembled WGS sequence"/>
</dbReference>
<dbReference type="SUPFAM" id="SSF47384">
    <property type="entry name" value="Homodimeric domain of signal transducing histidine kinase"/>
    <property type="match status" value="1"/>
</dbReference>
<evidence type="ECO:0000256" key="9">
    <source>
        <dbReference type="ARBA" id="ARBA00022840"/>
    </source>
</evidence>
<dbReference type="RefSeq" id="WP_338435582.1">
    <property type="nucleotide sequence ID" value="NZ_JAUYVH010000002.1"/>
</dbReference>
<evidence type="ECO:0000313" key="14">
    <source>
        <dbReference type="EMBL" id="MDQ9169645.1"/>
    </source>
</evidence>
<dbReference type="PANTHER" id="PTHR45436">
    <property type="entry name" value="SENSOR HISTIDINE KINASE YKOH"/>
    <property type="match status" value="1"/>
</dbReference>
<dbReference type="InterPro" id="IPR003661">
    <property type="entry name" value="HisK_dim/P_dom"/>
</dbReference>
<dbReference type="InterPro" id="IPR036097">
    <property type="entry name" value="HisK_dim/P_sf"/>
</dbReference>
<keyword evidence="4" id="KW-0597">Phosphoprotein</keyword>
<gene>
    <name evidence="14" type="ORF">Q8A64_04390</name>
</gene>
<feature type="transmembrane region" description="Helical" evidence="12">
    <location>
        <begin position="12"/>
        <end position="33"/>
    </location>
</feature>
<evidence type="ECO:0000256" key="6">
    <source>
        <dbReference type="ARBA" id="ARBA00022692"/>
    </source>
</evidence>
<evidence type="ECO:0000256" key="2">
    <source>
        <dbReference type="ARBA" id="ARBA00004141"/>
    </source>
</evidence>
<dbReference type="InterPro" id="IPR005467">
    <property type="entry name" value="His_kinase_dom"/>
</dbReference>
<dbReference type="Pfam" id="PF02518">
    <property type="entry name" value="HATPase_c"/>
    <property type="match status" value="1"/>
</dbReference>
<name>A0ABU1BKW8_9BURK</name>
<keyword evidence="5" id="KW-0808">Transferase</keyword>
<dbReference type="SMART" id="SM00387">
    <property type="entry name" value="HATPase_c"/>
    <property type="match status" value="1"/>
</dbReference>
<keyword evidence="15" id="KW-1185">Reference proteome</keyword>
<keyword evidence="12" id="KW-0472">Membrane</keyword>
<evidence type="ECO:0000256" key="5">
    <source>
        <dbReference type="ARBA" id="ARBA00022679"/>
    </source>
</evidence>
<dbReference type="InterPro" id="IPR003594">
    <property type="entry name" value="HATPase_dom"/>
</dbReference>
<sequence>MIRLTRSLQGRVIVFVLTVVLGVWLVTAIKIWTDVRHELDELLDGHLAQAAALLVVQQARDMPDDEHEFDTPTLHKYAPKVAFQVFHEDVLVSRSANAPSEPMIAQEKHFKSGFKTVSIDGQTWRVFAAYGAERDVQVYVGEQARSRTSILLAVLRGTLWPMAVALPLLALAVWWAVYRGVGPLRQLGSILAQREARTLEPLAMQATPAEITPIVDALNALFGRIGSLIESERRFTADAAHELRTPIAAIRAQAQVAMGETDDALRRHALQNTLDGCDRAVRLVEQLLTLSRMEADAEPAMEDVDLNSLVQRTVAELAPRALEKKQALEFSGSAHCIVRGNATLLTVLMRNLVDNAVRYSPPSAKVHVAVERHDRHFAVNVEDSGPGMSNENRRRLGERFFRVLGSGESGSGLGWSIVRRIASVHKMDLQVEKSEKLGGLNVRVSGQMAPDWNEEVR</sequence>
<evidence type="ECO:0000256" key="1">
    <source>
        <dbReference type="ARBA" id="ARBA00000085"/>
    </source>
</evidence>
<evidence type="ECO:0000256" key="10">
    <source>
        <dbReference type="ARBA" id="ARBA00022989"/>
    </source>
</evidence>
<dbReference type="InterPro" id="IPR036890">
    <property type="entry name" value="HATPase_C_sf"/>
</dbReference>
<organism evidence="14 15">
    <name type="scientific">Keguizhuia sedimenti</name>
    <dbReference type="NCBI Taxonomy" id="3064264"/>
    <lineage>
        <taxon>Bacteria</taxon>
        <taxon>Pseudomonadati</taxon>
        <taxon>Pseudomonadota</taxon>
        <taxon>Betaproteobacteria</taxon>
        <taxon>Burkholderiales</taxon>
        <taxon>Oxalobacteraceae</taxon>
        <taxon>Keguizhuia</taxon>
    </lineage>
</organism>
<dbReference type="CDD" id="cd00082">
    <property type="entry name" value="HisKA"/>
    <property type="match status" value="1"/>
</dbReference>
<dbReference type="Gene3D" id="1.20.5.1040">
    <property type="entry name" value="Sensor protein qsec"/>
    <property type="match status" value="1"/>
</dbReference>
<keyword evidence="11" id="KW-0902">Two-component regulatory system</keyword>
<protein>
    <recommendedName>
        <fullName evidence="3">histidine kinase</fullName>
        <ecNumber evidence="3">2.7.13.3</ecNumber>
    </recommendedName>
</protein>
<feature type="domain" description="Histidine kinase" evidence="13">
    <location>
        <begin position="238"/>
        <end position="450"/>
    </location>
</feature>
<keyword evidence="6 12" id="KW-0812">Transmembrane</keyword>
<evidence type="ECO:0000256" key="3">
    <source>
        <dbReference type="ARBA" id="ARBA00012438"/>
    </source>
</evidence>
<accession>A0ABU1BKW8</accession>
<evidence type="ECO:0000256" key="7">
    <source>
        <dbReference type="ARBA" id="ARBA00022741"/>
    </source>
</evidence>
<dbReference type="EMBL" id="JAUYVH010000002">
    <property type="protein sequence ID" value="MDQ9169645.1"/>
    <property type="molecule type" value="Genomic_DNA"/>
</dbReference>
<dbReference type="PANTHER" id="PTHR45436:SF14">
    <property type="entry name" value="SENSOR PROTEIN QSEC"/>
    <property type="match status" value="1"/>
</dbReference>
<evidence type="ECO:0000256" key="11">
    <source>
        <dbReference type="ARBA" id="ARBA00023012"/>
    </source>
</evidence>
<evidence type="ECO:0000256" key="8">
    <source>
        <dbReference type="ARBA" id="ARBA00022777"/>
    </source>
</evidence>
<evidence type="ECO:0000256" key="12">
    <source>
        <dbReference type="SAM" id="Phobius"/>
    </source>
</evidence>
<dbReference type="InterPro" id="IPR050428">
    <property type="entry name" value="TCS_sensor_his_kinase"/>
</dbReference>
<reference evidence="14 15" key="1">
    <citation type="submission" date="2023-08" db="EMBL/GenBank/DDBJ databases">
        <title>Oxalobacteraceae gen .nov., isolated from river sludge outside the plant.</title>
        <authorList>
            <person name="Zhao S.Y."/>
        </authorList>
    </citation>
    <scope>NUCLEOTIDE SEQUENCE [LARGE SCALE GENOMIC DNA]</scope>
    <source>
        <strain evidence="14 15">R-40</strain>
    </source>
</reference>
<dbReference type="Pfam" id="PF00512">
    <property type="entry name" value="HisKA"/>
    <property type="match status" value="1"/>
</dbReference>
<dbReference type="Gene3D" id="1.10.287.130">
    <property type="match status" value="1"/>
</dbReference>
<dbReference type="PROSITE" id="PS50109">
    <property type="entry name" value="HIS_KIN"/>
    <property type="match status" value="1"/>
</dbReference>
<comment type="caution">
    <text evidence="14">The sequence shown here is derived from an EMBL/GenBank/DDBJ whole genome shotgun (WGS) entry which is preliminary data.</text>
</comment>
<dbReference type="SMART" id="SM00388">
    <property type="entry name" value="HisKA"/>
    <property type="match status" value="1"/>
</dbReference>
<evidence type="ECO:0000256" key="4">
    <source>
        <dbReference type="ARBA" id="ARBA00022553"/>
    </source>
</evidence>
<keyword evidence="8" id="KW-0418">Kinase</keyword>
<dbReference type="SUPFAM" id="SSF55874">
    <property type="entry name" value="ATPase domain of HSP90 chaperone/DNA topoisomerase II/histidine kinase"/>
    <property type="match status" value="1"/>
</dbReference>
<comment type="catalytic activity">
    <reaction evidence="1">
        <text>ATP + protein L-histidine = ADP + protein N-phospho-L-histidine.</text>
        <dbReference type="EC" id="2.7.13.3"/>
    </reaction>
</comment>
<evidence type="ECO:0000259" key="13">
    <source>
        <dbReference type="PROSITE" id="PS50109"/>
    </source>
</evidence>
<comment type="subcellular location">
    <subcellularLocation>
        <location evidence="2">Membrane</location>
        <topology evidence="2">Multi-pass membrane protein</topology>
    </subcellularLocation>
</comment>
<dbReference type="EC" id="2.7.13.3" evidence="3"/>